<evidence type="ECO:0000256" key="4">
    <source>
        <dbReference type="ARBA" id="ARBA00023002"/>
    </source>
</evidence>
<evidence type="ECO:0000256" key="5">
    <source>
        <dbReference type="ARBA" id="ARBA00023033"/>
    </source>
</evidence>
<dbReference type="InterPro" id="IPR002938">
    <property type="entry name" value="FAD-bd"/>
</dbReference>
<dbReference type="SUPFAM" id="SSF54373">
    <property type="entry name" value="FAD-linked reductases, C-terminal domain"/>
    <property type="match status" value="1"/>
</dbReference>
<reference evidence="7" key="1">
    <citation type="journal article" date="2020" name="bioRxiv">
        <title>Whole genome comparisons of ergot fungi reveals the divergence and evolution of species within the genus Claviceps are the result of varying mechanisms driving genome evolution and host range expansion.</title>
        <authorList>
            <person name="Wyka S.A."/>
            <person name="Mondo S.J."/>
            <person name="Liu M."/>
            <person name="Dettman J."/>
            <person name="Nalam V."/>
            <person name="Broders K.D."/>
        </authorList>
    </citation>
    <scope>NUCLEOTIDE SEQUENCE</scope>
    <source>
        <strain evidence="7">CCC 602</strain>
    </source>
</reference>
<evidence type="ECO:0000256" key="2">
    <source>
        <dbReference type="ARBA" id="ARBA00022630"/>
    </source>
</evidence>
<gene>
    <name evidence="7" type="ORF">E4U43_005071</name>
</gene>
<keyword evidence="2" id="KW-0285">Flavoprotein</keyword>
<dbReference type="GO" id="GO:0004497">
    <property type="term" value="F:monooxygenase activity"/>
    <property type="evidence" value="ECO:0007669"/>
    <property type="project" value="UniProtKB-KW"/>
</dbReference>
<dbReference type="PANTHER" id="PTHR13789">
    <property type="entry name" value="MONOOXYGENASE"/>
    <property type="match status" value="1"/>
</dbReference>
<evidence type="ECO:0000313" key="7">
    <source>
        <dbReference type="EMBL" id="KAG5987419.1"/>
    </source>
</evidence>
<keyword evidence="8" id="KW-1185">Reference proteome</keyword>
<evidence type="ECO:0000259" key="6">
    <source>
        <dbReference type="Pfam" id="PF01494"/>
    </source>
</evidence>
<dbReference type="Pfam" id="PF01494">
    <property type="entry name" value="FAD_binding_3"/>
    <property type="match status" value="1"/>
</dbReference>
<proteinExistence type="inferred from homology"/>
<keyword evidence="3" id="KW-0274">FAD</keyword>
<dbReference type="GO" id="GO:0071949">
    <property type="term" value="F:FAD binding"/>
    <property type="evidence" value="ECO:0007669"/>
    <property type="project" value="InterPro"/>
</dbReference>
<keyword evidence="4" id="KW-0560">Oxidoreductase</keyword>
<dbReference type="Proteomes" id="UP000748025">
    <property type="component" value="Unassembled WGS sequence"/>
</dbReference>
<evidence type="ECO:0000256" key="3">
    <source>
        <dbReference type="ARBA" id="ARBA00022827"/>
    </source>
</evidence>
<comment type="caution">
    <text evidence="7">The sequence shown here is derived from an EMBL/GenBank/DDBJ whole genome shotgun (WGS) entry which is preliminary data.</text>
</comment>
<protein>
    <recommendedName>
        <fullName evidence="6">FAD-binding domain-containing protein</fullName>
    </recommendedName>
</protein>
<dbReference type="OrthoDB" id="9993796at2759"/>
<dbReference type="Gene3D" id="3.50.50.60">
    <property type="entry name" value="FAD/NAD(P)-binding domain"/>
    <property type="match status" value="1"/>
</dbReference>
<sequence length="345" mass="38916">MLVLAARRRLFLSTNSSRRFGTMLLAEQILPSSTCSSFPGFPFLGLSPLKQDQQFNSRLFVESCKVNAEKYSDKPSPVADFPMREWSLRLHLLDEDGNERPADVFTKVNPSKPSIVLENGEEIHGDLVIAADGIHSAGPEAVLGRTNDPVPAVRANCCYRFLIPVHRLQEDPDTRFFVEDYDGWTRILTDMDKRKVIVYPCRDNTIMNFVALIHEEEDADPEENGSIRRENWHEAVDTARLVDRLAGYDARFVAVVSKATDVRRWPLLYRPPLPAWNKGRMTLVGDAAHAILPPGFRSTLRYCLAYDVVQDTMEVMRKHDPLFKLADGFFDEPVVGLPGAEAAEA</sequence>
<organism evidence="7 8">
    <name type="scientific">Claviceps pusilla</name>
    <dbReference type="NCBI Taxonomy" id="123648"/>
    <lineage>
        <taxon>Eukaryota</taxon>
        <taxon>Fungi</taxon>
        <taxon>Dikarya</taxon>
        <taxon>Ascomycota</taxon>
        <taxon>Pezizomycotina</taxon>
        <taxon>Sordariomycetes</taxon>
        <taxon>Hypocreomycetidae</taxon>
        <taxon>Hypocreales</taxon>
        <taxon>Clavicipitaceae</taxon>
        <taxon>Claviceps</taxon>
    </lineage>
</organism>
<dbReference type="InterPro" id="IPR050493">
    <property type="entry name" value="FAD-dep_Monooxygenase_BioMet"/>
</dbReference>
<dbReference type="SUPFAM" id="SSF51905">
    <property type="entry name" value="FAD/NAD(P)-binding domain"/>
    <property type="match status" value="1"/>
</dbReference>
<accession>A0A9P7SVP6</accession>
<comment type="similarity">
    <text evidence="1">Belongs to the paxM FAD-dependent monooxygenase family.</text>
</comment>
<dbReference type="EMBL" id="SRPW01003309">
    <property type="protein sequence ID" value="KAG5987419.1"/>
    <property type="molecule type" value="Genomic_DNA"/>
</dbReference>
<keyword evidence="5" id="KW-0503">Monooxygenase</keyword>
<evidence type="ECO:0000313" key="8">
    <source>
        <dbReference type="Proteomes" id="UP000748025"/>
    </source>
</evidence>
<feature type="domain" description="FAD-binding" evidence="6">
    <location>
        <begin position="119"/>
        <end position="294"/>
    </location>
</feature>
<dbReference type="PANTHER" id="PTHR13789:SF215">
    <property type="entry name" value="FAD-BINDING DOMAIN-CONTAINING PROTEIN-RELATED"/>
    <property type="match status" value="1"/>
</dbReference>
<dbReference type="AlphaFoldDB" id="A0A9P7SVP6"/>
<evidence type="ECO:0000256" key="1">
    <source>
        <dbReference type="ARBA" id="ARBA00007992"/>
    </source>
</evidence>
<dbReference type="InterPro" id="IPR036188">
    <property type="entry name" value="FAD/NAD-bd_sf"/>
</dbReference>
<name>A0A9P7SVP6_9HYPO</name>